<name>A0A1S8T2L1_9CLOT</name>
<dbReference type="InterPro" id="IPR022742">
    <property type="entry name" value="Hydrolase_4"/>
</dbReference>
<organism evidence="2 3">
    <name type="scientific">Clostridium puniceum</name>
    <dbReference type="NCBI Taxonomy" id="29367"/>
    <lineage>
        <taxon>Bacteria</taxon>
        <taxon>Bacillati</taxon>
        <taxon>Bacillota</taxon>
        <taxon>Clostridia</taxon>
        <taxon>Eubacteriales</taxon>
        <taxon>Clostridiaceae</taxon>
        <taxon>Clostridium</taxon>
    </lineage>
</organism>
<accession>A0A1S8T2L1</accession>
<evidence type="ECO:0000313" key="3">
    <source>
        <dbReference type="Proteomes" id="UP000190890"/>
    </source>
</evidence>
<dbReference type="Pfam" id="PF12146">
    <property type="entry name" value="Hydrolase_4"/>
    <property type="match status" value="1"/>
</dbReference>
<evidence type="ECO:0000313" key="2">
    <source>
        <dbReference type="EMBL" id="OOM71854.1"/>
    </source>
</evidence>
<feature type="domain" description="Serine aminopeptidase S33" evidence="1">
    <location>
        <begin position="4"/>
        <end position="51"/>
    </location>
</feature>
<keyword evidence="3" id="KW-1185">Reference proteome</keyword>
<dbReference type="AlphaFoldDB" id="A0A1S8T2L1"/>
<dbReference type="EMBL" id="LZZM01000226">
    <property type="protein sequence ID" value="OOM71854.1"/>
    <property type="molecule type" value="Genomic_DNA"/>
</dbReference>
<dbReference type="STRING" id="29367.CLPUN_48710"/>
<dbReference type="SUPFAM" id="SSF53474">
    <property type="entry name" value="alpha/beta-Hydrolases"/>
    <property type="match status" value="1"/>
</dbReference>
<dbReference type="InterPro" id="IPR029058">
    <property type="entry name" value="AB_hydrolase_fold"/>
</dbReference>
<sequence>MDKVVMPNNEDKKVFLFGHSMGGAIGTKFLEDYPGYFNGAILNAPMLEVNTGNIP</sequence>
<proteinExistence type="predicted"/>
<evidence type="ECO:0000259" key="1">
    <source>
        <dbReference type="Pfam" id="PF12146"/>
    </source>
</evidence>
<comment type="caution">
    <text evidence="2">The sequence shown here is derived from an EMBL/GenBank/DDBJ whole genome shotgun (WGS) entry which is preliminary data.</text>
</comment>
<protein>
    <submittedName>
        <fullName evidence="2">Lysophospholipase L2</fullName>
    </submittedName>
</protein>
<reference evidence="2 3" key="1">
    <citation type="submission" date="2016-05" db="EMBL/GenBank/DDBJ databases">
        <title>Microbial solvent formation.</title>
        <authorList>
            <person name="Poehlein A."/>
            <person name="Montoya Solano J.D."/>
            <person name="Flitsch S."/>
            <person name="Krabben P."/>
            <person name="Duerre P."/>
            <person name="Daniel R."/>
        </authorList>
    </citation>
    <scope>NUCLEOTIDE SEQUENCE [LARGE SCALE GENOMIC DNA]</scope>
    <source>
        <strain evidence="2 3">DSM 2619</strain>
    </source>
</reference>
<gene>
    <name evidence="2" type="ORF">CLPUN_48710</name>
</gene>
<dbReference type="Proteomes" id="UP000190890">
    <property type="component" value="Unassembled WGS sequence"/>
</dbReference>
<dbReference type="Gene3D" id="3.40.50.1820">
    <property type="entry name" value="alpha/beta hydrolase"/>
    <property type="match status" value="1"/>
</dbReference>